<dbReference type="EMBL" id="MU004185">
    <property type="protein sequence ID" value="KAF2498636.1"/>
    <property type="molecule type" value="Genomic_DNA"/>
</dbReference>
<dbReference type="PANTHER" id="PTHR37577:SF1">
    <property type="entry name" value="INTEGRAL MEMBRANE PROTEIN"/>
    <property type="match status" value="1"/>
</dbReference>
<accession>A0A6A6R2A8</accession>
<feature type="transmembrane region" description="Helical" evidence="2">
    <location>
        <begin position="287"/>
        <end position="306"/>
    </location>
</feature>
<evidence type="ECO:0000313" key="3">
    <source>
        <dbReference type="EMBL" id="KAF2498636.1"/>
    </source>
</evidence>
<feature type="transmembrane region" description="Helical" evidence="2">
    <location>
        <begin position="121"/>
        <end position="146"/>
    </location>
</feature>
<dbReference type="OrthoDB" id="5427664at2759"/>
<keyword evidence="2" id="KW-0472">Membrane</keyword>
<sequence>MTILTCKEFKVDCISQNQVVPANPDIAGIGVIISFITTTCFAFVLAFVVMFLERYNSIRAFSRKHIQKLPAKDYSREHYNWRTHMFWFRILSKNLLAFSDTQLVTGLAVQFTAILKHCELSVYHFVIVVELAFLTTVTHLLTLVALRNFFVANPWVNLPRIFFMMGNLGLLGYTSYIAYSYNIAGLHASSPLACFYQGHRPPFKAAFAGRWGVLLVGAIGGHLSIVIAMYFLEHKQGKILKGWAFIRNWFLAPLYAIYGIAYGGIALHKTQALGVASVNIRGSEKEWGFGQFLPVLLLALPLFAGWESFWEEHDESERGVKHFSLAATPSRHARDGSHGEEMATFMPKHNPAPHHSADYSSLEAQTHSDSRTPSPERPSPRHSPGLSPRPNFSRPRFSSTSSISPGQSPRPGQTLRFGTSPAHTPGFTDTPHPSPWVPQGPST</sequence>
<feature type="transmembrane region" description="Helical" evidence="2">
    <location>
        <begin position="158"/>
        <end position="179"/>
    </location>
</feature>
<keyword evidence="2" id="KW-1133">Transmembrane helix</keyword>
<evidence type="ECO:0000256" key="1">
    <source>
        <dbReference type="SAM" id="MobiDB-lite"/>
    </source>
</evidence>
<feature type="transmembrane region" description="Helical" evidence="2">
    <location>
        <begin position="26"/>
        <end position="52"/>
    </location>
</feature>
<evidence type="ECO:0000256" key="2">
    <source>
        <dbReference type="SAM" id="Phobius"/>
    </source>
</evidence>
<feature type="transmembrane region" description="Helical" evidence="2">
    <location>
        <begin position="211"/>
        <end position="232"/>
    </location>
</feature>
<organism evidence="3 4">
    <name type="scientific">Lophium mytilinum</name>
    <dbReference type="NCBI Taxonomy" id="390894"/>
    <lineage>
        <taxon>Eukaryota</taxon>
        <taxon>Fungi</taxon>
        <taxon>Dikarya</taxon>
        <taxon>Ascomycota</taxon>
        <taxon>Pezizomycotina</taxon>
        <taxon>Dothideomycetes</taxon>
        <taxon>Pleosporomycetidae</taxon>
        <taxon>Mytilinidiales</taxon>
        <taxon>Mytilinidiaceae</taxon>
        <taxon>Lophium</taxon>
    </lineage>
</organism>
<evidence type="ECO:0000313" key="4">
    <source>
        <dbReference type="Proteomes" id="UP000799750"/>
    </source>
</evidence>
<dbReference type="Proteomes" id="UP000799750">
    <property type="component" value="Unassembled WGS sequence"/>
</dbReference>
<proteinExistence type="predicted"/>
<feature type="compositionally biased region" description="Low complexity" evidence="1">
    <location>
        <begin position="382"/>
        <end position="407"/>
    </location>
</feature>
<feature type="transmembrane region" description="Helical" evidence="2">
    <location>
        <begin position="244"/>
        <end position="267"/>
    </location>
</feature>
<feature type="compositionally biased region" description="Basic and acidic residues" evidence="1">
    <location>
        <begin position="332"/>
        <end position="341"/>
    </location>
</feature>
<protein>
    <submittedName>
        <fullName evidence="3">Uncharacterized protein</fullName>
    </submittedName>
</protein>
<keyword evidence="2" id="KW-0812">Transmembrane</keyword>
<feature type="compositionally biased region" description="Polar residues" evidence="1">
    <location>
        <begin position="358"/>
        <end position="367"/>
    </location>
</feature>
<feature type="compositionally biased region" description="Pro residues" evidence="1">
    <location>
        <begin position="432"/>
        <end position="443"/>
    </location>
</feature>
<reference evidence="3" key="1">
    <citation type="journal article" date="2020" name="Stud. Mycol.">
        <title>101 Dothideomycetes genomes: a test case for predicting lifestyles and emergence of pathogens.</title>
        <authorList>
            <person name="Haridas S."/>
            <person name="Albert R."/>
            <person name="Binder M."/>
            <person name="Bloem J."/>
            <person name="Labutti K."/>
            <person name="Salamov A."/>
            <person name="Andreopoulos B."/>
            <person name="Baker S."/>
            <person name="Barry K."/>
            <person name="Bills G."/>
            <person name="Bluhm B."/>
            <person name="Cannon C."/>
            <person name="Castanera R."/>
            <person name="Culley D."/>
            <person name="Daum C."/>
            <person name="Ezra D."/>
            <person name="Gonzalez J."/>
            <person name="Henrissat B."/>
            <person name="Kuo A."/>
            <person name="Liang C."/>
            <person name="Lipzen A."/>
            <person name="Lutzoni F."/>
            <person name="Magnuson J."/>
            <person name="Mondo S."/>
            <person name="Nolan M."/>
            <person name="Ohm R."/>
            <person name="Pangilinan J."/>
            <person name="Park H.-J."/>
            <person name="Ramirez L."/>
            <person name="Alfaro M."/>
            <person name="Sun H."/>
            <person name="Tritt A."/>
            <person name="Yoshinaga Y."/>
            <person name="Zwiers L.-H."/>
            <person name="Turgeon B."/>
            <person name="Goodwin S."/>
            <person name="Spatafora J."/>
            <person name="Crous P."/>
            <person name="Grigoriev I."/>
        </authorList>
    </citation>
    <scope>NUCLEOTIDE SEQUENCE</scope>
    <source>
        <strain evidence="3">CBS 269.34</strain>
    </source>
</reference>
<dbReference type="InterPro" id="IPR053018">
    <property type="entry name" value="Elsinochrome_Biosynth-Asso"/>
</dbReference>
<gene>
    <name evidence="3" type="ORF">BU16DRAFT_301379</name>
</gene>
<feature type="region of interest" description="Disordered" evidence="1">
    <location>
        <begin position="325"/>
        <end position="443"/>
    </location>
</feature>
<name>A0A6A6R2A8_9PEZI</name>
<dbReference type="AlphaFoldDB" id="A0A6A6R2A8"/>
<dbReference type="PANTHER" id="PTHR37577">
    <property type="entry name" value="INTEGRAL MEMBRANE PROTEIN"/>
    <property type="match status" value="1"/>
</dbReference>
<keyword evidence="4" id="KW-1185">Reference proteome</keyword>
<feature type="transmembrane region" description="Helical" evidence="2">
    <location>
        <begin position="95"/>
        <end position="115"/>
    </location>
</feature>